<dbReference type="Proteomes" id="UP000269669">
    <property type="component" value="Unassembled WGS sequence"/>
</dbReference>
<protein>
    <recommendedName>
        <fullName evidence="3">Helix-turn-helix protein</fullName>
    </recommendedName>
</protein>
<proteinExistence type="predicted"/>
<evidence type="ECO:0008006" key="3">
    <source>
        <dbReference type="Google" id="ProtNLM"/>
    </source>
</evidence>
<gene>
    <name evidence="1" type="ORF">EDE15_3214</name>
</gene>
<reference evidence="1 2" key="1">
    <citation type="submission" date="2018-12" db="EMBL/GenBank/DDBJ databases">
        <title>Sequencing of bacterial isolates from soil warming experiment in Harvard Forest, Massachusetts, USA.</title>
        <authorList>
            <person name="Deangelis K."/>
        </authorList>
    </citation>
    <scope>NUCLEOTIDE SEQUENCE [LARGE SCALE GENOMIC DNA]</scope>
    <source>
        <strain evidence="1 2">EB153</strain>
    </source>
</reference>
<evidence type="ECO:0000313" key="1">
    <source>
        <dbReference type="EMBL" id="RSL17677.1"/>
    </source>
</evidence>
<dbReference type="AlphaFoldDB" id="A0A3R9PTQ1"/>
<keyword evidence="2" id="KW-1185">Reference proteome</keyword>
<accession>A0A3R9PTQ1</accession>
<dbReference type="EMBL" id="RSDW01000001">
    <property type="protein sequence ID" value="RSL17677.1"/>
    <property type="molecule type" value="Genomic_DNA"/>
</dbReference>
<organism evidence="1 2">
    <name type="scientific">Edaphobacter aggregans</name>
    <dbReference type="NCBI Taxonomy" id="570835"/>
    <lineage>
        <taxon>Bacteria</taxon>
        <taxon>Pseudomonadati</taxon>
        <taxon>Acidobacteriota</taxon>
        <taxon>Terriglobia</taxon>
        <taxon>Terriglobales</taxon>
        <taxon>Acidobacteriaceae</taxon>
        <taxon>Edaphobacter</taxon>
    </lineage>
</organism>
<comment type="caution">
    <text evidence="1">The sequence shown here is derived from an EMBL/GenBank/DDBJ whole genome shotgun (WGS) entry which is preliminary data.</text>
</comment>
<dbReference type="SUPFAM" id="SSF46955">
    <property type="entry name" value="Putative DNA-binding domain"/>
    <property type="match status" value="1"/>
</dbReference>
<sequence length="69" mass="7836">MQLLTERQVSEILATPMGTLRRWRCVGDGPPYIKMGNGPKARVKYDAVDILAYVETGRRFPSVRATLER</sequence>
<dbReference type="InterPro" id="IPR009061">
    <property type="entry name" value="DNA-bd_dom_put_sf"/>
</dbReference>
<evidence type="ECO:0000313" key="2">
    <source>
        <dbReference type="Proteomes" id="UP000269669"/>
    </source>
</evidence>
<dbReference type="RefSeq" id="WP_185827188.1">
    <property type="nucleotide sequence ID" value="NZ_RSDW01000001.1"/>
</dbReference>
<name>A0A3R9PTQ1_9BACT</name>